<name>A0ABV6H7K2_9ACTN</name>
<protein>
    <submittedName>
        <fullName evidence="1">Uncharacterized protein</fullName>
    </submittedName>
</protein>
<organism evidence="1 2">
    <name type="scientific">Gordonia phosphorivorans</name>
    <dbReference type="NCBI Taxonomy" id="1056982"/>
    <lineage>
        <taxon>Bacteria</taxon>
        <taxon>Bacillati</taxon>
        <taxon>Actinomycetota</taxon>
        <taxon>Actinomycetes</taxon>
        <taxon>Mycobacteriales</taxon>
        <taxon>Gordoniaceae</taxon>
        <taxon>Gordonia</taxon>
    </lineage>
</organism>
<dbReference type="EMBL" id="JBHLWV010000018">
    <property type="protein sequence ID" value="MFC0314858.1"/>
    <property type="molecule type" value="Genomic_DNA"/>
</dbReference>
<proteinExistence type="predicted"/>
<dbReference type="RefSeq" id="WP_382363033.1">
    <property type="nucleotide sequence ID" value="NZ_JBHLWV010000018.1"/>
</dbReference>
<evidence type="ECO:0000313" key="2">
    <source>
        <dbReference type="Proteomes" id="UP001589783"/>
    </source>
</evidence>
<sequence length="133" mass="13693">MTESLPAAQALDLVVSAVQSALAAGAPAGDVFGSVLAGGLPATAVAAELTMVTERGDMPDEVTVLLAGEVVEPGHHYLVNPDSGWEPEQWRQHIADALAATSGTLRTVLVEAFRNASDAGFLPEGDYLPAADR</sequence>
<reference evidence="1 2" key="1">
    <citation type="submission" date="2024-09" db="EMBL/GenBank/DDBJ databases">
        <authorList>
            <person name="Sun Q."/>
            <person name="Mori K."/>
        </authorList>
    </citation>
    <scope>NUCLEOTIDE SEQUENCE [LARGE SCALE GENOMIC DNA]</scope>
    <source>
        <strain evidence="1 2">CCM 7957</strain>
    </source>
</reference>
<comment type="caution">
    <text evidence="1">The sequence shown here is derived from an EMBL/GenBank/DDBJ whole genome shotgun (WGS) entry which is preliminary data.</text>
</comment>
<gene>
    <name evidence="1" type="ORF">ACFFJD_08345</name>
</gene>
<keyword evidence="2" id="KW-1185">Reference proteome</keyword>
<dbReference type="Proteomes" id="UP001589783">
    <property type="component" value="Unassembled WGS sequence"/>
</dbReference>
<evidence type="ECO:0000313" key="1">
    <source>
        <dbReference type="EMBL" id="MFC0314858.1"/>
    </source>
</evidence>
<accession>A0ABV6H7K2</accession>